<keyword evidence="3" id="KW-1185">Reference proteome</keyword>
<accession>A0A9P4VS37</accession>
<organism evidence="2 3">
    <name type="scientific">Patellaria atrata CBS 101060</name>
    <dbReference type="NCBI Taxonomy" id="1346257"/>
    <lineage>
        <taxon>Eukaryota</taxon>
        <taxon>Fungi</taxon>
        <taxon>Dikarya</taxon>
        <taxon>Ascomycota</taxon>
        <taxon>Pezizomycotina</taxon>
        <taxon>Dothideomycetes</taxon>
        <taxon>Dothideomycetes incertae sedis</taxon>
        <taxon>Patellariales</taxon>
        <taxon>Patellariaceae</taxon>
        <taxon>Patellaria</taxon>
    </lineage>
</organism>
<sequence>MKALVDKSNVWINVGLLPTKREYYALKGLELDRYPEQKLERKESRSPLSAVKHVNQIMSTPKKQCLDSSSIQRNARAYNITPFRVGGKYSHKLEPPSQLSIQFMNNLTEECLLESGQDVTSPLSSLTEADNGNVDRTNERFQDATPRVSGAFRGTSTNIQSSGVSLPNQMEHTGDTTEDESDRTGCTTEEEDLTALPVPWSPATHSYLFSRTPLQYKGASDSFDEPADGEDDGDGSAKSFPQFDGAYDDPRNVRNNRPVPTSSHNIPHKVVERKAAPNARTVSSSLQPQGSIASQFASINVVRGPEEAHTRDDIVESQGDGDDEDHGSEEESVEIEDYTVTGPNLEPLSSPTYTKFVLGRYVNGFDQAKKLTITLYHKNPSSPHYESVHKTQYMSRKGDQRLTWFKPENIDWDDRKMIAKLNQWQCQIYKRARGGNGNNKRTYLPIEREFISAERAKDIPWKDITQKFNKRFAGSIVEGDKHPRPKRTLHSVRTDGLRRALVSSKAVEGVAENHPPPKRGRRIKPRGSIDTVGESSSGGSKGDGNDRVGTEALLHNDIPMPDADDTGFGAIVKCRKPQTFVEVEPASPEDKATTNPSAKAPGKRPFSAIDEIVQGAAPAPKRARRAEISQPKHSFQDFVQKSIETFDTMQKEHNFPSGDFAQYRPHQRARSATAAFLPWKGPRRPAPRPTRNTLPGGYSIDLATQIIVKSVKHRVLHGRVVNPRRCEEKDGDEILPGQPLSALEWAAYEEILEGVGQDALEGAPEDGEIEVEWTG</sequence>
<proteinExistence type="predicted"/>
<feature type="compositionally biased region" description="Basic and acidic residues" evidence="1">
    <location>
        <begin position="305"/>
        <end position="314"/>
    </location>
</feature>
<feature type="region of interest" description="Disordered" evidence="1">
    <location>
        <begin position="218"/>
        <end position="265"/>
    </location>
</feature>
<dbReference type="OrthoDB" id="5430411at2759"/>
<dbReference type="AlphaFoldDB" id="A0A9P4VS37"/>
<feature type="compositionally biased region" description="Basic residues" evidence="1">
    <location>
        <begin position="516"/>
        <end position="525"/>
    </location>
</feature>
<feature type="region of interest" description="Disordered" evidence="1">
    <location>
        <begin position="475"/>
        <end position="549"/>
    </location>
</feature>
<comment type="caution">
    <text evidence="2">The sequence shown here is derived from an EMBL/GenBank/DDBJ whole genome shotgun (WGS) entry which is preliminary data.</text>
</comment>
<feature type="compositionally biased region" description="Acidic residues" evidence="1">
    <location>
        <begin position="319"/>
        <end position="337"/>
    </location>
</feature>
<feature type="region of interest" description="Disordered" evidence="1">
    <location>
        <begin position="581"/>
        <end position="604"/>
    </location>
</feature>
<evidence type="ECO:0000313" key="2">
    <source>
        <dbReference type="EMBL" id="KAF2840045.1"/>
    </source>
</evidence>
<feature type="compositionally biased region" description="Acidic residues" evidence="1">
    <location>
        <begin position="222"/>
        <end position="234"/>
    </location>
</feature>
<feature type="region of interest" description="Disordered" evidence="1">
    <location>
        <begin position="122"/>
        <end position="201"/>
    </location>
</feature>
<dbReference type="Proteomes" id="UP000799429">
    <property type="component" value="Unassembled WGS sequence"/>
</dbReference>
<evidence type="ECO:0000313" key="3">
    <source>
        <dbReference type="Proteomes" id="UP000799429"/>
    </source>
</evidence>
<evidence type="ECO:0000256" key="1">
    <source>
        <dbReference type="SAM" id="MobiDB-lite"/>
    </source>
</evidence>
<feature type="compositionally biased region" description="Polar residues" evidence="1">
    <location>
        <begin position="154"/>
        <end position="171"/>
    </location>
</feature>
<name>A0A9P4VS37_9PEZI</name>
<feature type="compositionally biased region" description="Polar residues" evidence="1">
    <location>
        <begin position="253"/>
        <end position="265"/>
    </location>
</feature>
<gene>
    <name evidence="2" type="ORF">M501DRAFT_1002323</name>
</gene>
<reference evidence="2" key="1">
    <citation type="journal article" date="2020" name="Stud. Mycol.">
        <title>101 Dothideomycetes genomes: a test case for predicting lifestyles and emergence of pathogens.</title>
        <authorList>
            <person name="Haridas S."/>
            <person name="Albert R."/>
            <person name="Binder M."/>
            <person name="Bloem J."/>
            <person name="Labutti K."/>
            <person name="Salamov A."/>
            <person name="Andreopoulos B."/>
            <person name="Baker S."/>
            <person name="Barry K."/>
            <person name="Bills G."/>
            <person name="Bluhm B."/>
            <person name="Cannon C."/>
            <person name="Castanera R."/>
            <person name="Culley D."/>
            <person name="Daum C."/>
            <person name="Ezra D."/>
            <person name="Gonzalez J."/>
            <person name="Henrissat B."/>
            <person name="Kuo A."/>
            <person name="Liang C."/>
            <person name="Lipzen A."/>
            <person name="Lutzoni F."/>
            <person name="Magnuson J."/>
            <person name="Mondo S."/>
            <person name="Nolan M."/>
            <person name="Ohm R."/>
            <person name="Pangilinan J."/>
            <person name="Park H.-J."/>
            <person name="Ramirez L."/>
            <person name="Alfaro M."/>
            <person name="Sun H."/>
            <person name="Tritt A."/>
            <person name="Yoshinaga Y."/>
            <person name="Zwiers L.-H."/>
            <person name="Turgeon B."/>
            <person name="Goodwin S."/>
            <person name="Spatafora J."/>
            <person name="Crous P."/>
            <person name="Grigoriev I."/>
        </authorList>
    </citation>
    <scope>NUCLEOTIDE SEQUENCE</scope>
    <source>
        <strain evidence="2">CBS 101060</strain>
    </source>
</reference>
<feature type="region of interest" description="Disordered" evidence="1">
    <location>
        <begin position="305"/>
        <end position="346"/>
    </location>
</feature>
<protein>
    <submittedName>
        <fullName evidence="2">Uncharacterized protein</fullName>
    </submittedName>
</protein>
<dbReference type="EMBL" id="MU006093">
    <property type="protein sequence ID" value="KAF2840045.1"/>
    <property type="molecule type" value="Genomic_DNA"/>
</dbReference>